<dbReference type="AlphaFoldDB" id="A0A5C6DQX6"/>
<dbReference type="EMBL" id="SJPV01000003">
    <property type="protein sequence ID" value="TWU39673.1"/>
    <property type="molecule type" value="Genomic_DNA"/>
</dbReference>
<dbReference type="PANTHER" id="PTHR41317">
    <property type="entry name" value="PD-(D_E)XK NUCLEASE FAMILY TRANSPOSASE"/>
    <property type="match status" value="1"/>
</dbReference>
<accession>A0A5C6DQX6</accession>
<comment type="caution">
    <text evidence="1">The sequence shown here is derived from an EMBL/GenBank/DDBJ whole genome shotgun (WGS) entry which is preliminary data.</text>
</comment>
<proteinExistence type="predicted"/>
<dbReference type="NCBIfam" id="TIGR01784">
    <property type="entry name" value="T_den_put_tspse"/>
    <property type="match status" value="1"/>
</dbReference>
<dbReference type="InterPro" id="IPR010106">
    <property type="entry name" value="RpnA"/>
</dbReference>
<name>A0A5C6DQX6_9BACT</name>
<gene>
    <name evidence="1" type="ORF">Poly41_25290</name>
</gene>
<protein>
    <submittedName>
        <fullName evidence="1">PD-(D/E)XK nuclease family transposase</fullName>
    </submittedName>
</protein>
<evidence type="ECO:0000313" key="1">
    <source>
        <dbReference type="EMBL" id="TWU39673.1"/>
    </source>
</evidence>
<dbReference type="PANTHER" id="PTHR41317:SF1">
    <property type="entry name" value="PD-(D_E)XK NUCLEASE FAMILY TRANSPOSASE"/>
    <property type="match status" value="1"/>
</dbReference>
<keyword evidence="2" id="KW-1185">Reference proteome</keyword>
<dbReference type="Proteomes" id="UP000319143">
    <property type="component" value="Unassembled WGS sequence"/>
</dbReference>
<organism evidence="1 2">
    <name type="scientific">Novipirellula artificiosorum</name>
    <dbReference type="NCBI Taxonomy" id="2528016"/>
    <lineage>
        <taxon>Bacteria</taxon>
        <taxon>Pseudomonadati</taxon>
        <taxon>Planctomycetota</taxon>
        <taxon>Planctomycetia</taxon>
        <taxon>Pirellulales</taxon>
        <taxon>Pirellulaceae</taxon>
        <taxon>Novipirellula</taxon>
    </lineage>
</organism>
<dbReference type="Pfam" id="PF12784">
    <property type="entry name" value="PDDEXK_2"/>
    <property type="match status" value="1"/>
</dbReference>
<dbReference type="OrthoDB" id="291934at2"/>
<reference evidence="1 2" key="1">
    <citation type="submission" date="2019-02" db="EMBL/GenBank/DDBJ databases">
        <title>Deep-cultivation of Planctomycetes and their phenomic and genomic characterization uncovers novel biology.</title>
        <authorList>
            <person name="Wiegand S."/>
            <person name="Jogler M."/>
            <person name="Boedeker C."/>
            <person name="Pinto D."/>
            <person name="Vollmers J."/>
            <person name="Rivas-Marin E."/>
            <person name="Kohn T."/>
            <person name="Peeters S.H."/>
            <person name="Heuer A."/>
            <person name="Rast P."/>
            <person name="Oberbeckmann S."/>
            <person name="Bunk B."/>
            <person name="Jeske O."/>
            <person name="Meyerdierks A."/>
            <person name="Storesund J.E."/>
            <person name="Kallscheuer N."/>
            <person name="Luecker S."/>
            <person name="Lage O.M."/>
            <person name="Pohl T."/>
            <person name="Merkel B.J."/>
            <person name="Hornburger P."/>
            <person name="Mueller R.-W."/>
            <person name="Bruemmer F."/>
            <person name="Labrenz M."/>
            <person name="Spormann A.M."/>
            <person name="Op Den Camp H."/>
            <person name="Overmann J."/>
            <person name="Amann R."/>
            <person name="Jetten M.S.M."/>
            <person name="Mascher T."/>
            <person name="Medema M.H."/>
            <person name="Devos D.P."/>
            <person name="Kaster A.-K."/>
            <person name="Ovreas L."/>
            <person name="Rohde M."/>
            <person name="Galperin M.Y."/>
            <person name="Jogler C."/>
        </authorList>
    </citation>
    <scope>NUCLEOTIDE SEQUENCE [LARGE SCALE GENOMIC DNA]</scope>
    <source>
        <strain evidence="1 2">Poly41</strain>
    </source>
</reference>
<sequence>MGLIIGLAFPNILVRPFTKFAMSIGIDPLVDFAAKRLLGSPEHWRITVHFLNAMLRFANPIVDVRILNPINMKDFDVDKLSILDIKATDSVGRRYNIEVQTTRPLGLPKRLTYYAAKQLIEQLGEGDQYADLNPSISICILDSVLFREEPALQHAFELRTDRGLSLSDCLQVHVFELPKYVVPSDNKPITDPIEQWLYFFREAANQTAEQLARRLPGAVFTEAVGVLEMIAKNPEERQVYEDRLKAERDEWARTEQAKLDGKLDGKLEERLRVVKMLRDIVGETDPSDSDLAGLSLDQLGQLETTYQQRLRDRT</sequence>
<evidence type="ECO:0000313" key="2">
    <source>
        <dbReference type="Proteomes" id="UP000319143"/>
    </source>
</evidence>